<evidence type="ECO:0000313" key="1">
    <source>
        <dbReference type="EMBL" id="TWI28010.1"/>
    </source>
</evidence>
<protein>
    <submittedName>
        <fullName evidence="1">Uncharacterized protein</fullName>
    </submittedName>
</protein>
<organism evidence="1 2">
    <name type="scientific">Mesorhizobium tianshanense</name>
    <dbReference type="NCBI Taxonomy" id="39844"/>
    <lineage>
        <taxon>Bacteria</taxon>
        <taxon>Pseudomonadati</taxon>
        <taxon>Pseudomonadota</taxon>
        <taxon>Alphaproteobacteria</taxon>
        <taxon>Hyphomicrobiales</taxon>
        <taxon>Phyllobacteriaceae</taxon>
        <taxon>Mesorhizobium</taxon>
    </lineage>
</organism>
<reference evidence="1 2" key="1">
    <citation type="journal article" date="2015" name="Stand. Genomic Sci.">
        <title>Genomic Encyclopedia of Bacterial and Archaeal Type Strains, Phase III: the genomes of soil and plant-associated and newly described type strains.</title>
        <authorList>
            <person name="Whitman W.B."/>
            <person name="Woyke T."/>
            <person name="Klenk H.P."/>
            <person name="Zhou Y."/>
            <person name="Lilburn T.G."/>
            <person name="Beck B.J."/>
            <person name="De Vos P."/>
            <person name="Vandamme P."/>
            <person name="Eisen J.A."/>
            <person name="Garrity G."/>
            <person name="Hugenholtz P."/>
            <person name="Kyrpides N.C."/>
        </authorList>
    </citation>
    <scope>NUCLEOTIDE SEQUENCE [LARGE SCALE GENOMIC DNA]</scope>
    <source>
        <strain evidence="1 2">CGMCC 1.2546</strain>
    </source>
</reference>
<comment type="caution">
    <text evidence="1">The sequence shown here is derived from an EMBL/GenBank/DDBJ whole genome shotgun (WGS) entry which is preliminary data.</text>
</comment>
<dbReference type="AlphaFoldDB" id="A0A562N7D8"/>
<proteinExistence type="predicted"/>
<sequence>MPETIAGDMIEPHFDHQFGPNRLPFATALGAPAAGPPGAFPVKPGGLRIASSLRVSSPLSSLAMVEVKPT</sequence>
<keyword evidence="2" id="KW-1185">Reference proteome</keyword>
<dbReference type="Proteomes" id="UP000317122">
    <property type="component" value="Unassembled WGS sequence"/>
</dbReference>
<dbReference type="EMBL" id="VLKT01000041">
    <property type="protein sequence ID" value="TWI28010.1"/>
    <property type="molecule type" value="Genomic_DNA"/>
</dbReference>
<gene>
    <name evidence="1" type="ORF">IQ26_05486</name>
</gene>
<evidence type="ECO:0000313" key="2">
    <source>
        <dbReference type="Proteomes" id="UP000317122"/>
    </source>
</evidence>
<name>A0A562N7D8_9HYPH</name>
<accession>A0A562N7D8</accession>